<dbReference type="AlphaFoldDB" id="A0AA38SD59"/>
<dbReference type="PANTHER" id="PTHR14614">
    <property type="entry name" value="HEPATOCELLULAR CARCINOMA-ASSOCIATED ANTIGEN"/>
    <property type="match status" value="1"/>
</dbReference>
<evidence type="ECO:0000256" key="4">
    <source>
        <dbReference type="ARBA" id="ARBA00022490"/>
    </source>
</evidence>
<comment type="similarity">
    <text evidence="9">Belongs to the methyltransferase superfamily. METTL18 family.</text>
</comment>
<dbReference type="GO" id="GO:0005737">
    <property type="term" value="C:cytoplasm"/>
    <property type="evidence" value="ECO:0007669"/>
    <property type="project" value="UniProtKB-SubCell"/>
</dbReference>
<dbReference type="GO" id="GO:0005634">
    <property type="term" value="C:nucleus"/>
    <property type="evidence" value="ECO:0007669"/>
    <property type="project" value="UniProtKB-SubCell"/>
</dbReference>
<dbReference type="GO" id="GO:0018064">
    <property type="term" value="F:protein-L-histidine N-tele-methyltransferase activity"/>
    <property type="evidence" value="ECO:0007669"/>
    <property type="project" value="UniProtKB-EC"/>
</dbReference>
<keyword evidence="4" id="KW-0963">Cytoplasm</keyword>
<evidence type="ECO:0000256" key="10">
    <source>
        <dbReference type="SAM" id="MobiDB-lite"/>
    </source>
</evidence>
<evidence type="ECO:0000313" key="12">
    <source>
        <dbReference type="Proteomes" id="UP001174694"/>
    </source>
</evidence>
<feature type="compositionally biased region" description="Low complexity" evidence="10">
    <location>
        <begin position="23"/>
        <end position="40"/>
    </location>
</feature>
<evidence type="ECO:0000256" key="5">
    <source>
        <dbReference type="ARBA" id="ARBA00022603"/>
    </source>
</evidence>
<reference evidence="11" key="1">
    <citation type="submission" date="2022-07" db="EMBL/GenBank/DDBJ databases">
        <title>Fungi with potential for degradation of polypropylene.</title>
        <authorList>
            <person name="Gostincar C."/>
        </authorList>
    </citation>
    <scope>NUCLEOTIDE SEQUENCE</scope>
    <source>
        <strain evidence="11">EXF-13308</strain>
    </source>
</reference>
<dbReference type="PANTHER" id="PTHR14614:SF39">
    <property type="entry name" value="HISTIDINE PROTEIN METHYLTRANSFERASE 1 HOMOLOG"/>
    <property type="match status" value="1"/>
</dbReference>
<proteinExistence type="inferred from homology"/>
<organism evidence="11 12">
    <name type="scientific">Pleurostoma richardsiae</name>
    <dbReference type="NCBI Taxonomy" id="41990"/>
    <lineage>
        <taxon>Eukaryota</taxon>
        <taxon>Fungi</taxon>
        <taxon>Dikarya</taxon>
        <taxon>Ascomycota</taxon>
        <taxon>Pezizomycotina</taxon>
        <taxon>Sordariomycetes</taxon>
        <taxon>Sordariomycetidae</taxon>
        <taxon>Calosphaeriales</taxon>
        <taxon>Pleurostomataceae</taxon>
        <taxon>Pleurostoma</taxon>
    </lineage>
</organism>
<keyword evidence="7" id="KW-0949">S-adenosyl-L-methionine</keyword>
<dbReference type="EC" id="2.1.1.85" evidence="3"/>
<name>A0AA38SD59_9PEZI</name>
<dbReference type="EMBL" id="JANBVO010000001">
    <property type="protein sequence ID" value="KAJ9157441.1"/>
    <property type="molecule type" value="Genomic_DNA"/>
</dbReference>
<evidence type="ECO:0000256" key="7">
    <source>
        <dbReference type="ARBA" id="ARBA00022691"/>
    </source>
</evidence>
<dbReference type="Gene3D" id="3.40.50.150">
    <property type="entry name" value="Vaccinia Virus protein VP39"/>
    <property type="match status" value="1"/>
</dbReference>
<evidence type="ECO:0000256" key="1">
    <source>
        <dbReference type="ARBA" id="ARBA00004123"/>
    </source>
</evidence>
<sequence>MSFSFSFAGDDIEDAGDTPAPIPAQAPSSTSTAAEQPAAAASAFPVQGKALLPPMRHSLSAMLSSLPSKIAYGVLDVDLDGRGVVRLPRRELWDVRVQLMAEENDAGTSEGELEPGLGKHDVKTGIYEGGFKSWESSVDLVKVLHAEDLSNAMAQGPCRVIELGCGTALPSLALFHWACASGGVASERPPLEIILADYNPSVLYLVTLPNFILTWALQHQDHSDILQQAFTPDGELELTPEVMQAFQSFLASSRIALTFLSGGWSSEFVEMLYGGVEPYEGLQTFIMGAETIYSPFALTSFADTLVSFLHREWSESATDQVVAFVAAKRLYFGVGGSLDDFVDMIQTLGVNVIPMREETEGVRRGVVKCVLS</sequence>
<keyword evidence="6" id="KW-0808">Transferase</keyword>
<evidence type="ECO:0000313" key="11">
    <source>
        <dbReference type="EMBL" id="KAJ9157441.1"/>
    </source>
</evidence>
<evidence type="ECO:0000256" key="6">
    <source>
        <dbReference type="ARBA" id="ARBA00022679"/>
    </source>
</evidence>
<comment type="subcellular location">
    <subcellularLocation>
        <location evidence="2">Cytoplasm</location>
    </subcellularLocation>
    <subcellularLocation>
        <location evidence="1">Nucleus</location>
    </subcellularLocation>
</comment>
<dbReference type="InterPro" id="IPR029063">
    <property type="entry name" value="SAM-dependent_MTases_sf"/>
</dbReference>
<keyword evidence="8" id="KW-0539">Nucleus</keyword>
<dbReference type="InterPro" id="IPR019410">
    <property type="entry name" value="Methyltransf_16"/>
</dbReference>
<dbReference type="GO" id="GO:0032259">
    <property type="term" value="P:methylation"/>
    <property type="evidence" value="ECO:0007669"/>
    <property type="project" value="UniProtKB-KW"/>
</dbReference>
<gene>
    <name evidence="11" type="ORF">NKR23_g40</name>
</gene>
<evidence type="ECO:0000256" key="8">
    <source>
        <dbReference type="ARBA" id="ARBA00023242"/>
    </source>
</evidence>
<evidence type="ECO:0000256" key="9">
    <source>
        <dbReference type="ARBA" id="ARBA00038126"/>
    </source>
</evidence>
<protein>
    <recommendedName>
        <fullName evidence="3">protein-histidine N-methyltransferase</fullName>
        <ecNumber evidence="3">2.1.1.85</ecNumber>
    </recommendedName>
</protein>
<evidence type="ECO:0000256" key="2">
    <source>
        <dbReference type="ARBA" id="ARBA00004496"/>
    </source>
</evidence>
<dbReference type="Proteomes" id="UP001174694">
    <property type="component" value="Unassembled WGS sequence"/>
</dbReference>
<accession>A0AA38SD59</accession>
<evidence type="ECO:0000256" key="3">
    <source>
        <dbReference type="ARBA" id="ARBA00012533"/>
    </source>
</evidence>
<comment type="caution">
    <text evidence="11">The sequence shown here is derived from an EMBL/GenBank/DDBJ whole genome shotgun (WGS) entry which is preliminary data.</text>
</comment>
<feature type="region of interest" description="Disordered" evidence="10">
    <location>
        <begin position="12"/>
        <end position="40"/>
    </location>
</feature>
<keyword evidence="12" id="KW-1185">Reference proteome</keyword>
<keyword evidence="5 11" id="KW-0489">Methyltransferase</keyword>